<evidence type="ECO:0000313" key="8">
    <source>
        <dbReference type="Proteomes" id="UP001314903"/>
    </source>
</evidence>
<dbReference type="PANTHER" id="PTHR47053:SF1">
    <property type="entry name" value="MUREIN DD-ENDOPEPTIDASE MEPH-RELATED"/>
    <property type="match status" value="1"/>
</dbReference>
<dbReference type="Gene3D" id="3.90.1720.10">
    <property type="entry name" value="endopeptidase domain like (from Nostoc punctiforme)"/>
    <property type="match status" value="1"/>
</dbReference>
<dbReference type="PANTHER" id="PTHR47053">
    <property type="entry name" value="MUREIN DD-ENDOPEPTIDASE MEPH-RELATED"/>
    <property type="match status" value="1"/>
</dbReference>
<dbReference type="InterPro" id="IPR003646">
    <property type="entry name" value="SH3-like_bac-type"/>
</dbReference>
<accession>A0ABS4KK35</accession>
<keyword evidence="3 7" id="KW-0378">Hydrolase</keyword>
<dbReference type="RefSeq" id="WP_209661169.1">
    <property type="nucleotide sequence ID" value="NZ_JAGGLI010000021.1"/>
</dbReference>
<evidence type="ECO:0000256" key="3">
    <source>
        <dbReference type="ARBA" id="ARBA00022801"/>
    </source>
</evidence>
<proteinExistence type="inferred from homology"/>
<dbReference type="InterPro" id="IPR051202">
    <property type="entry name" value="Peptidase_C40"/>
</dbReference>
<protein>
    <submittedName>
        <fullName evidence="7">Cell wall-associated NlpC family hydrolase</fullName>
    </submittedName>
</protein>
<evidence type="ECO:0000256" key="4">
    <source>
        <dbReference type="ARBA" id="ARBA00022807"/>
    </source>
</evidence>
<evidence type="ECO:0000313" key="7">
    <source>
        <dbReference type="EMBL" id="MBP2028115.1"/>
    </source>
</evidence>
<feature type="domain" description="NlpC/P60" evidence="6">
    <location>
        <begin position="162"/>
        <end position="288"/>
    </location>
</feature>
<keyword evidence="8" id="KW-1185">Reference proteome</keyword>
<dbReference type="EMBL" id="JAGGLI010000021">
    <property type="protein sequence ID" value="MBP2028115.1"/>
    <property type="molecule type" value="Genomic_DNA"/>
</dbReference>
<dbReference type="SMART" id="SM00287">
    <property type="entry name" value="SH3b"/>
    <property type="match status" value="2"/>
</dbReference>
<name>A0ABS4KK35_9FIRM</name>
<dbReference type="InterPro" id="IPR038765">
    <property type="entry name" value="Papain-like_cys_pep_sf"/>
</dbReference>
<organism evidence="7 8">
    <name type="scientific">Acetoanaerobium pronyense</name>
    <dbReference type="NCBI Taxonomy" id="1482736"/>
    <lineage>
        <taxon>Bacteria</taxon>
        <taxon>Bacillati</taxon>
        <taxon>Bacillota</taxon>
        <taxon>Clostridia</taxon>
        <taxon>Peptostreptococcales</taxon>
        <taxon>Filifactoraceae</taxon>
        <taxon>Acetoanaerobium</taxon>
    </lineage>
</organism>
<sequence length="289" mass="31793">MKKVLISCALIASSFFTMTGISHANAYKTAEIIVPIQDIKQEAAETSLVISKVAMGQEVLILEENGNWSKIKFGAGIEGYIDSSSMKVLKTGIINKDRVNLRMFPTTESDVITIMGVGSMVQVVSQEAQWSKIRFEDKEGYVFNELLTVNTKENTTTNRGDMRSSDKILEVAYSKLGSPYKFGGTSSSGFDCSGFVQYTYKNALNIELPRVSSSQSKAGTQVSREELQPGDIVYFDTTGGRSKVTHVGIYISNDEFIHASSGKVRQVVVSSLNERHYKNGYLGATRIIN</sequence>
<reference evidence="7 8" key="1">
    <citation type="submission" date="2021-03" db="EMBL/GenBank/DDBJ databases">
        <title>Genomic Encyclopedia of Type Strains, Phase IV (KMG-IV): sequencing the most valuable type-strain genomes for metagenomic binning, comparative biology and taxonomic classification.</title>
        <authorList>
            <person name="Goeker M."/>
        </authorList>
    </citation>
    <scope>NUCLEOTIDE SEQUENCE [LARGE SCALE GENOMIC DNA]</scope>
    <source>
        <strain evidence="7 8">DSM 27512</strain>
    </source>
</reference>
<dbReference type="Pfam" id="PF08239">
    <property type="entry name" value="SH3_3"/>
    <property type="match status" value="1"/>
</dbReference>
<dbReference type="Proteomes" id="UP001314903">
    <property type="component" value="Unassembled WGS sequence"/>
</dbReference>
<dbReference type="GO" id="GO:0016787">
    <property type="term" value="F:hydrolase activity"/>
    <property type="evidence" value="ECO:0007669"/>
    <property type="project" value="UniProtKB-KW"/>
</dbReference>
<dbReference type="Gene3D" id="2.30.30.40">
    <property type="entry name" value="SH3 Domains"/>
    <property type="match status" value="2"/>
</dbReference>
<keyword evidence="2" id="KW-0645">Protease</keyword>
<evidence type="ECO:0000259" key="6">
    <source>
        <dbReference type="PROSITE" id="PS51935"/>
    </source>
</evidence>
<dbReference type="InterPro" id="IPR000064">
    <property type="entry name" value="NLP_P60_dom"/>
</dbReference>
<comment type="similarity">
    <text evidence="1">Belongs to the peptidase C40 family.</text>
</comment>
<dbReference type="Pfam" id="PF00877">
    <property type="entry name" value="NLPC_P60"/>
    <property type="match status" value="1"/>
</dbReference>
<gene>
    <name evidence="7" type="ORF">J2Z35_001914</name>
</gene>
<dbReference type="PROSITE" id="PS51935">
    <property type="entry name" value="NLPC_P60"/>
    <property type="match status" value="1"/>
</dbReference>
<evidence type="ECO:0000256" key="5">
    <source>
        <dbReference type="SAM" id="SignalP"/>
    </source>
</evidence>
<keyword evidence="4" id="KW-0788">Thiol protease</keyword>
<feature type="chain" id="PRO_5047329913" evidence="5">
    <location>
        <begin position="25"/>
        <end position="289"/>
    </location>
</feature>
<dbReference type="SUPFAM" id="SSF54001">
    <property type="entry name" value="Cysteine proteinases"/>
    <property type="match status" value="1"/>
</dbReference>
<feature type="signal peptide" evidence="5">
    <location>
        <begin position="1"/>
        <end position="24"/>
    </location>
</feature>
<evidence type="ECO:0000256" key="1">
    <source>
        <dbReference type="ARBA" id="ARBA00007074"/>
    </source>
</evidence>
<keyword evidence="5" id="KW-0732">Signal</keyword>
<comment type="caution">
    <text evidence="7">The sequence shown here is derived from an EMBL/GenBank/DDBJ whole genome shotgun (WGS) entry which is preliminary data.</text>
</comment>
<evidence type="ECO:0000256" key="2">
    <source>
        <dbReference type="ARBA" id="ARBA00022670"/>
    </source>
</evidence>